<protein>
    <recommendedName>
        <fullName evidence="3">Cas12f1-like TNB domain-containing protein</fullName>
    </recommendedName>
</protein>
<feature type="domain" description="Cas12f1-like TNB" evidence="3">
    <location>
        <begin position="445"/>
        <end position="503"/>
    </location>
</feature>
<sequence>MTLTLTATATCTAGSARVVSGTPEKPGLQQSVSRRVLFERTGFLTGLVQQLATGLLASVWTDRDLDQLASGIDVAGRKLPSKGWMALRRLGWTVVVPAGVRVPDRVLRVAQEEAARALRLVVHRRAVTDAIVASWPADPHRRTADDWVLLRTLLPAGTDNATIRNRTRQIAAFVARNGRLPKGFTELEDPPVVSAQVLLAAADRQLVRMHRIDGHRARLWVQLPMMAAPGSYHDWSWHDIAVPLPPTVAPAAKLCTPTLRPDAGKVRVDLPFDTAVEPAPLAGHKRAIGADWGYNTLLTAVVAEPGPDGDVVSSGRALRFDAAGVSRKLDRLRQHREHLKTKITHLENLAAGRPNGLDTAAGTKLALLRLHHRQVCAKIRNIGRALAWSAARWLIDQAHAAGATVVYLEDLTSMETPGSSKAWNRRLSGATRGVLADAVRHLGLREHIAVVTVPARGTSSGCPRCGSKLRHVQAPDNHRAAHPWALCTCGHSADRDFSAAQRIAARGLAGQHRTARNRAGHASVRDTIDVPVRRAKTPTPRPASRPAASRDKHRPTPSRPRRQASRASELTPAALATAGSCPAPTRAAQRPAGRTPQNPTVQVPGTPKSHTFSFNRTHTRHRVRRAVLGRGFHHHVHATPLLRRSAKRAGETPGPHRIA</sequence>
<comment type="caution">
    <text evidence="4">The sequence shown here is derived from an EMBL/GenBank/DDBJ whole genome shotgun (WGS) entry which is preliminary data.</text>
</comment>
<gene>
    <name evidence="4" type="ORF">Apa02nite_067650</name>
</gene>
<accession>A0ABQ4BIZ4</accession>
<name>A0ABQ4BIZ4_9ACTN</name>
<keyword evidence="1" id="KW-0238">DNA-binding</keyword>
<evidence type="ECO:0000256" key="1">
    <source>
        <dbReference type="ARBA" id="ARBA00023125"/>
    </source>
</evidence>
<keyword evidence="5" id="KW-1185">Reference proteome</keyword>
<feature type="compositionally biased region" description="Basic and acidic residues" evidence="2">
    <location>
        <begin position="523"/>
        <end position="532"/>
    </location>
</feature>
<evidence type="ECO:0000256" key="2">
    <source>
        <dbReference type="SAM" id="MobiDB-lite"/>
    </source>
</evidence>
<dbReference type="Proteomes" id="UP000624709">
    <property type="component" value="Unassembled WGS sequence"/>
</dbReference>
<organism evidence="4 5">
    <name type="scientific">Actinoplanes palleronii</name>
    <dbReference type="NCBI Taxonomy" id="113570"/>
    <lineage>
        <taxon>Bacteria</taxon>
        <taxon>Bacillati</taxon>
        <taxon>Actinomycetota</taxon>
        <taxon>Actinomycetes</taxon>
        <taxon>Micromonosporales</taxon>
        <taxon>Micromonosporaceae</taxon>
        <taxon>Actinoplanes</taxon>
    </lineage>
</organism>
<feature type="compositionally biased region" description="Basic residues" evidence="2">
    <location>
        <begin position="551"/>
        <end position="564"/>
    </location>
</feature>
<dbReference type="EMBL" id="BOMS01000108">
    <property type="protein sequence ID" value="GIE70657.1"/>
    <property type="molecule type" value="Genomic_DNA"/>
</dbReference>
<reference evidence="4 5" key="1">
    <citation type="submission" date="2021-01" db="EMBL/GenBank/DDBJ databases">
        <title>Whole genome shotgun sequence of Actinoplanes palleronii NBRC 14916.</title>
        <authorList>
            <person name="Komaki H."/>
            <person name="Tamura T."/>
        </authorList>
    </citation>
    <scope>NUCLEOTIDE SEQUENCE [LARGE SCALE GENOMIC DNA]</scope>
    <source>
        <strain evidence="4 5">NBRC 14916</strain>
    </source>
</reference>
<feature type="compositionally biased region" description="Polar residues" evidence="2">
    <location>
        <begin position="595"/>
        <end position="613"/>
    </location>
</feature>
<evidence type="ECO:0000313" key="5">
    <source>
        <dbReference type="Proteomes" id="UP000624709"/>
    </source>
</evidence>
<dbReference type="InterPro" id="IPR010095">
    <property type="entry name" value="Cas12f1-like_TNB"/>
</dbReference>
<proteinExistence type="predicted"/>
<evidence type="ECO:0000313" key="4">
    <source>
        <dbReference type="EMBL" id="GIE70657.1"/>
    </source>
</evidence>
<dbReference type="Pfam" id="PF07282">
    <property type="entry name" value="Cas12f1-like_TNB"/>
    <property type="match status" value="1"/>
</dbReference>
<evidence type="ECO:0000259" key="3">
    <source>
        <dbReference type="Pfam" id="PF07282"/>
    </source>
</evidence>
<feature type="region of interest" description="Disordered" evidence="2">
    <location>
        <begin position="508"/>
        <end position="613"/>
    </location>
</feature>